<evidence type="ECO:0000313" key="9">
    <source>
        <dbReference type="Proteomes" id="UP000827092"/>
    </source>
</evidence>
<dbReference type="InterPro" id="IPR008253">
    <property type="entry name" value="Marvel"/>
</dbReference>
<gene>
    <name evidence="8" type="ORF">JTE90_026638</name>
</gene>
<evidence type="ECO:0000256" key="3">
    <source>
        <dbReference type="ARBA" id="ARBA00022989"/>
    </source>
</evidence>
<keyword evidence="4 5" id="KW-0472">Membrane</keyword>
<dbReference type="GO" id="GO:0016020">
    <property type="term" value="C:membrane"/>
    <property type="evidence" value="ECO:0007669"/>
    <property type="project" value="UniProtKB-SubCell"/>
</dbReference>
<dbReference type="PANTHER" id="PTHR22776">
    <property type="entry name" value="MARVEL-CONTAINING POTENTIAL LIPID RAFT-ASSOCIATED PROTEIN"/>
    <property type="match status" value="1"/>
</dbReference>
<feature type="transmembrane region" description="Helical" evidence="6">
    <location>
        <begin position="35"/>
        <end position="55"/>
    </location>
</feature>
<evidence type="ECO:0000256" key="2">
    <source>
        <dbReference type="ARBA" id="ARBA00022692"/>
    </source>
</evidence>
<feature type="transmembrane region" description="Helical" evidence="6">
    <location>
        <begin position="105"/>
        <end position="122"/>
    </location>
</feature>
<reference evidence="8 9" key="1">
    <citation type="journal article" date="2022" name="Nat. Ecol. Evol.">
        <title>A masculinizing supergene underlies an exaggerated male reproductive morph in a spider.</title>
        <authorList>
            <person name="Hendrickx F."/>
            <person name="De Corte Z."/>
            <person name="Sonet G."/>
            <person name="Van Belleghem S.M."/>
            <person name="Kostlbacher S."/>
            <person name="Vangestel C."/>
        </authorList>
    </citation>
    <scope>NUCLEOTIDE SEQUENCE [LARGE SCALE GENOMIC DNA]</scope>
    <source>
        <strain evidence="8">W744_W776</strain>
    </source>
</reference>
<evidence type="ECO:0000256" key="5">
    <source>
        <dbReference type="PROSITE-ProRule" id="PRU00581"/>
    </source>
</evidence>
<dbReference type="EMBL" id="JAFNEN010000561">
    <property type="protein sequence ID" value="KAG8180476.1"/>
    <property type="molecule type" value="Genomic_DNA"/>
</dbReference>
<keyword evidence="3 6" id="KW-1133">Transmembrane helix</keyword>
<name>A0AAV6UA28_9ARAC</name>
<feature type="transmembrane region" description="Helical" evidence="6">
    <location>
        <begin position="62"/>
        <end position="85"/>
    </location>
</feature>
<evidence type="ECO:0000256" key="1">
    <source>
        <dbReference type="ARBA" id="ARBA00004141"/>
    </source>
</evidence>
<organism evidence="8 9">
    <name type="scientific">Oedothorax gibbosus</name>
    <dbReference type="NCBI Taxonomy" id="931172"/>
    <lineage>
        <taxon>Eukaryota</taxon>
        <taxon>Metazoa</taxon>
        <taxon>Ecdysozoa</taxon>
        <taxon>Arthropoda</taxon>
        <taxon>Chelicerata</taxon>
        <taxon>Arachnida</taxon>
        <taxon>Araneae</taxon>
        <taxon>Araneomorphae</taxon>
        <taxon>Entelegynae</taxon>
        <taxon>Araneoidea</taxon>
        <taxon>Linyphiidae</taxon>
        <taxon>Erigoninae</taxon>
        <taxon>Oedothorax</taxon>
    </lineage>
</organism>
<protein>
    <recommendedName>
        <fullName evidence="7">MARVEL domain-containing protein</fullName>
    </recommendedName>
</protein>
<feature type="domain" description="MARVEL" evidence="7">
    <location>
        <begin position="25"/>
        <end position="157"/>
    </location>
</feature>
<comment type="caution">
    <text evidence="8">The sequence shown here is derived from an EMBL/GenBank/DDBJ whole genome shotgun (WGS) entry which is preliminary data.</text>
</comment>
<keyword evidence="9" id="KW-1185">Reference proteome</keyword>
<dbReference type="PROSITE" id="PS51225">
    <property type="entry name" value="MARVEL"/>
    <property type="match status" value="1"/>
</dbReference>
<dbReference type="PANTHER" id="PTHR22776:SF49">
    <property type="entry name" value="MARVEL DOMAIN-CONTAINING PROTEIN"/>
    <property type="match status" value="1"/>
</dbReference>
<accession>A0AAV6UA28</accession>
<comment type="subcellular location">
    <subcellularLocation>
        <location evidence="1">Membrane</location>
        <topology evidence="1">Multi-pass membrane protein</topology>
    </subcellularLocation>
</comment>
<feature type="transmembrane region" description="Helical" evidence="6">
    <location>
        <begin position="129"/>
        <end position="151"/>
    </location>
</feature>
<proteinExistence type="predicted"/>
<sequence length="180" mass="19847">MSVVAMEAQPPPPTNKLDLNLNMEYFMTPPGRLRVAEGVLALAALISIVEGYCGFDASRYGFLLFVVIVAMLESILILAVFVLRFDEQLSKGVDIPLTLLLNDGIALICFFISSTLALLSVGRCESLKFARLIGALFILSLFIVSVGLNYYNYLRWQERLSEKENGKTSTITESSPTVLT</sequence>
<dbReference type="AlphaFoldDB" id="A0AAV6UA28"/>
<keyword evidence="2 5" id="KW-0812">Transmembrane</keyword>
<evidence type="ECO:0000256" key="6">
    <source>
        <dbReference type="SAM" id="Phobius"/>
    </source>
</evidence>
<evidence type="ECO:0000313" key="8">
    <source>
        <dbReference type="EMBL" id="KAG8180476.1"/>
    </source>
</evidence>
<dbReference type="InterPro" id="IPR050578">
    <property type="entry name" value="MARVEL-CKLF_proteins"/>
</dbReference>
<dbReference type="Proteomes" id="UP000827092">
    <property type="component" value="Unassembled WGS sequence"/>
</dbReference>
<evidence type="ECO:0000259" key="7">
    <source>
        <dbReference type="PROSITE" id="PS51225"/>
    </source>
</evidence>
<evidence type="ECO:0000256" key="4">
    <source>
        <dbReference type="ARBA" id="ARBA00023136"/>
    </source>
</evidence>